<evidence type="ECO:0008006" key="3">
    <source>
        <dbReference type="Google" id="ProtNLM"/>
    </source>
</evidence>
<name>A0A4Q2E365_ENTCL</name>
<comment type="caution">
    <text evidence="1">The sequence shown here is derived from an EMBL/GenBank/DDBJ whole genome shotgun (WGS) entry which is preliminary data.</text>
</comment>
<accession>A0A4Q2E365</accession>
<organism evidence="1 2">
    <name type="scientific">Enterobacter cloacae</name>
    <dbReference type="NCBI Taxonomy" id="550"/>
    <lineage>
        <taxon>Bacteria</taxon>
        <taxon>Pseudomonadati</taxon>
        <taxon>Pseudomonadota</taxon>
        <taxon>Gammaproteobacteria</taxon>
        <taxon>Enterobacterales</taxon>
        <taxon>Enterobacteriaceae</taxon>
        <taxon>Enterobacter</taxon>
        <taxon>Enterobacter cloacae complex</taxon>
    </lineage>
</organism>
<sequence length="390" mass="45483">MIKVPTKFSPEFIEEYYNIVSDMVFLNKINEYNDETAEYREFKYYLSQNFLKIITASFNELLDVLTEVNNLYPIISECYNPQKFFKGTDLNEISSILEIMSIHLRGDANLNRICALKSDAINEISIVNRRLQSHYVDFYISELNNSNDAHSIKSCCKKIYTTLNDGNIDLEVAPEWVRQLKNIMSYESIPSEVLRKVGDELALDYCPMCNESQVGNITDENRVYRQALDHFLPKSKYPIFSLSIYNLIPCCNTCNSLFKRDKDTLSPPHANPYIQGSDEHVIFDIEALALAMLYKKESGSRVRFIATNTNVDNNIKLFKLLGGYNKRETKRQILRIMSLFNSYYAKWNATMTYEEFLVDIVDYDSSKLPYEIIYGKFKMDLLDFMEKVNR</sequence>
<protein>
    <recommendedName>
        <fullName evidence="3">HNH endonuclease</fullName>
    </recommendedName>
</protein>
<dbReference type="Gene3D" id="1.10.30.50">
    <property type="match status" value="1"/>
</dbReference>
<dbReference type="EMBL" id="QJSL01000040">
    <property type="protein sequence ID" value="RXW26264.1"/>
    <property type="molecule type" value="Genomic_DNA"/>
</dbReference>
<gene>
    <name evidence="1" type="ORF">DM877_25415</name>
</gene>
<dbReference type="Proteomes" id="UP000290875">
    <property type="component" value="Unassembled WGS sequence"/>
</dbReference>
<evidence type="ECO:0000313" key="1">
    <source>
        <dbReference type="EMBL" id="RXW26264.1"/>
    </source>
</evidence>
<dbReference type="RefSeq" id="WP_129325461.1">
    <property type="nucleotide sequence ID" value="NZ_QJSL01000040.1"/>
</dbReference>
<evidence type="ECO:0000313" key="2">
    <source>
        <dbReference type="Proteomes" id="UP000290875"/>
    </source>
</evidence>
<reference evidence="1 2" key="1">
    <citation type="submission" date="2018-06" db="EMBL/GenBank/DDBJ databases">
        <title>Carbapenemase-producing Enterobacteriaceae present in wastewater treatment plant effluent and nearby surface waters in the US.</title>
        <authorList>
            <person name="Mathys D.A."/>
            <person name="Mollenkopf D.F."/>
            <person name="Feicht S.M."/>
            <person name="Adams R.J."/>
            <person name="Albers A.L."/>
            <person name="Grooters S.V."/>
            <person name="Stuever D.M."/>
            <person name="Daniels J.B."/>
            <person name="Wittum T.E."/>
        </authorList>
    </citation>
    <scope>NUCLEOTIDE SEQUENCE [LARGE SCALE GENOMIC DNA]</scope>
    <source>
        <strain evidence="1 2">GEO_4_Eff_A</strain>
    </source>
</reference>
<proteinExistence type="predicted"/>
<dbReference type="AlphaFoldDB" id="A0A4Q2E365"/>